<reference evidence="1" key="1">
    <citation type="submission" date="2011-10" db="EMBL/GenBank/DDBJ databases">
        <title>The Genome Sequence of Fusarium oxysporum HDV247.</title>
        <authorList>
            <consortium name="The Broad Institute Genome Sequencing Platform"/>
            <person name="Ma L.-J."/>
            <person name="Gale L.R."/>
            <person name="Schwartz D.C."/>
            <person name="Zhou S."/>
            <person name="Corby-Kistler H."/>
            <person name="Young S.K."/>
            <person name="Zeng Q."/>
            <person name="Gargeya S."/>
            <person name="Fitzgerald M."/>
            <person name="Haas B."/>
            <person name="Abouelleil A."/>
            <person name="Alvarado L."/>
            <person name="Arachchi H.M."/>
            <person name="Berlin A."/>
            <person name="Brown A."/>
            <person name="Chapman S.B."/>
            <person name="Chen Z."/>
            <person name="Dunbar C."/>
            <person name="Freedman E."/>
            <person name="Gearin G."/>
            <person name="Goldberg J."/>
            <person name="Griggs A."/>
            <person name="Gujja S."/>
            <person name="Heiman D."/>
            <person name="Howarth C."/>
            <person name="Larson L."/>
            <person name="Lui A."/>
            <person name="MacDonald P.J.P."/>
            <person name="Montmayeur A."/>
            <person name="Murphy C."/>
            <person name="Neiman D."/>
            <person name="Pearson M."/>
            <person name="Priest M."/>
            <person name="Roberts A."/>
            <person name="Saif S."/>
            <person name="Shea T."/>
            <person name="Shenoy N."/>
            <person name="Sisk P."/>
            <person name="Stolte C."/>
            <person name="Sykes S."/>
            <person name="Wortman J."/>
            <person name="Nusbaum C."/>
            <person name="Birren B."/>
        </authorList>
    </citation>
    <scope>NUCLEOTIDE SEQUENCE [LARGE SCALE GENOMIC DNA]</scope>
    <source>
        <strain evidence="1">HDV247</strain>
    </source>
</reference>
<reference evidence="1" key="2">
    <citation type="submission" date="2012-05" db="EMBL/GenBank/DDBJ databases">
        <title>Annotation of the Genome Sequence of Fusarium oxysporum HDV247.</title>
        <authorList>
            <consortium name="The Broad Institute Genomics Platform"/>
            <person name="Ma L.-J."/>
            <person name="Corby-Kistler H."/>
            <person name="Broz K."/>
            <person name="Gale L.R."/>
            <person name="Jonkers W."/>
            <person name="O'Donnell K."/>
            <person name="Ploetz R."/>
            <person name="Steinberg C."/>
            <person name="Schwartz D.C."/>
            <person name="VanEtten H."/>
            <person name="Zhou S."/>
            <person name="Young S.K."/>
            <person name="Zeng Q."/>
            <person name="Gargeya S."/>
            <person name="Fitzgerald M."/>
            <person name="Abouelleil A."/>
            <person name="Alvarado L."/>
            <person name="Chapman S.B."/>
            <person name="Gainer-Dewar J."/>
            <person name="Goldberg J."/>
            <person name="Griggs A."/>
            <person name="Gujja S."/>
            <person name="Hansen M."/>
            <person name="Howarth C."/>
            <person name="Imamovic A."/>
            <person name="Ireland A."/>
            <person name="Larimer J."/>
            <person name="McCowan C."/>
            <person name="Murphy C."/>
            <person name="Pearson M."/>
            <person name="Poon T.W."/>
            <person name="Priest M."/>
            <person name="Roberts A."/>
            <person name="Saif S."/>
            <person name="Shea T."/>
            <person name="Sykes S."/>
            <person name="Wortman J."/>
            <person name="Nusbaum C."/>
            <person name="Birren B."/>
        </authorList>
    </citation>
    <scope>NUCLEOTIDE SEQUENCE</scope>
    <source>
        <strain evidence="1">HDV247</strain>
    </source>
</reference>
<dbReference type="Proteomes" id="UP000030751">
    <property type="component" value="Unassembled WGS sequence"/>
</dbReference>
<proteinExistence type="predicted"/>
<name>W9P089_FUSOX</name>
<gene>
    <name evidence="1" type="ORF">FOVG_15467</name>
</gene>
<sequence>MDAELSWLGCLTSAGNLSNMELCTSPENLAVLELEKRPWCGLGRLLIVNRKAKRTQRPSQ</sequence>
<protein>
    <submittedName>
        <fullName evidence="1">Uncharacterized protein</fullName>
    </submittedName>
</protein>
<dbReference type="AlphaFoldDB" id="W9P089"/>
<dbReference type="HOGENOM" id="CLU_2941786_0_0_1"/>
<accession>W9P089</accession>
<dbReference type="EMBL" id="JH650986">
    <property type="protein sequence ID" value="EXA33400.1"/>
    <property type="molecule type" value="Genomic_DNA"/>
</dbReference>
<evidence type="ECO:0000313" key="1">
    <source>
        <dbReference type="EMBL" id="EXA33400.1"/>
    </source>
</evidence>
<organism evidence="1">
    <name type="scientific">Fusarium oxysporum f. sp. pisi HDV247</name>
    <dbReference type="NCBI Taxonomy" id="1080344"/>
    <lineage>
        <taxon>Eukaryota</taxon>
        <taxon>Fungi</taxon>
        <taxon>Dikarya</taxon>
        <taxon>Ascomycota</taxon>
        <taxon>Pezizomycotina</taxon>
        <taxon>Sordariomycetes</taxon>
        <taxon>Hypocreomycetidae</taxon>
        <taxon>Hypocreales</taxon>
        <taxon>Nectriaceae</taxon>
        <taxon>Fusarium</taxon>
        <taxon>Fusarium oxysporum species complex</taxon>
    </lineage>
</organism>